<name>A0A150PP32_SORCE</name>
<reference evidence="1 2" key="1">
    <citation type="submission" date="2014-02" db="EMBL/GenBank/DDBJ databases">
        <title>The small core and large imbalanced accessory genome model reveals a collaborative survival strategy of Sorangium cellulosum strains in nature.</title>
        <authorList>
            <person name="Han K."/>
            <person name="Peng R."/>
            <person name="Blom J."/>
            <person name="Li Y.-Z."/>
        </authorList>
    </citation>
    <scope>NUCLEOTIDE SEQUENCE [LARGE SCALE GENOMIC DNA]</scope>
    <source>
        <strain evidence="1 2">So0157-18</strain>
    </source>
</reference>
<proteinExistence type="predicted"/>
<sequence>MLGLAALMSTVEQQARRETQLICAARVPMMRPLAIESQRLPEQTREMSPGSVRSTWVLMSTAASQPSARVAALACCVNMASASGEMTPSDTPP</sequence>
<dbReference type="AlphaFoldDB" id="A0A150PP32"/>
<accession>A0A150PP32</accession>
<protein>
    <submittedName>
        <fullName evidence="1">Uncharacterized protein</fullName>
    </submittedName>
</protein>
<dbReference type="EMBL" id="JELX01001910">
    <property type="protein sequence ID" value="KYF57188.1"/>
    <property type="molecule type" value="Genomic_DNA"/>
</dbReference>
<dbReference type="Proteomes" id="UP000075604">
    <property type="component" value="Unassembled WGS sequence"/>
</dbReference>
<gene>
    <name evidence="1" type="ORF">BE04_37585</name>
</gene>
<evidence type="ECO:0000313" key="2">
    <source>
        <dbReference type="Proteomes" id="UP000075604"/>
    </source>
</evidence>
<organism evidence="1 2">
    <name type="scientific">Sorangium cellulosum</name>
    <name type="common">Polyangium cellulosum</name>
    <dbReference type="NCBI Taxonomy" id="56"/>
    <lineage>
        <taxon>Bacteria</taxon>
        <taxon>Pseudomonadati</taxon>
        <taxon>Myxococcota</taxon>
        <taxon>Polyangia</taxon>
        <taxon>Polyangiales</taxon>
        <taxon>Polyangiaceae</taxon>
        <taxon>Sorangium</taxon>
    </lineage>
</organism>
<comment type="caution">
    <text evidence="1">The sequence shown here is derived from an EMBL/GenBank/DDBJ whole genome shotgun (WGS) entry which is preliminary data.</text>
</comment>
<evidence type="ECO:0000313" key="1">
    <source>
        <dbReference type="EMBL" id="KYF57188.1"/>
    </source>
</evidence>